<protein>
    <submittedName>
        <fullName evidence="2">Uncharacterized protein</fullName>
    </submittedName>
</protein>
<evidence type="ECO:0000256" key="1">
    <source>
        <dbReference type="SAM" id="Phobius"/>
    </source>
</evidence>
<organism evidence="2">
    <name type="scientific">marine metagenome</name>
    <dbReference type="NCBI Taxonomy" id="408172"/>
    <lineage>
        <taxon>unclassified sequences</taxon>
        <taxon>metagenomes</taxon>
        <taxon>ecological metagenomes</taxon>
    </lineage>
</organism>
<dbReference type="AlphaFoldDB" id="A0A381NUW5"/>
<keyword evidence="1" id="KW-0812">Transmembrane</keyword>
<gene>
    <name evidence="2" type="ORF">METZ01_LOCUS11111</name>
</gene>
<accession>A0A381NUW5</accession>
<name>A0A381NUW5_9ZZZZ</name>
<proteinExistence type="predicted"/>
<reference evidence="2" key="1">
    <citation type="submission" date="2018-05" db="EMBL/GenBank/DDBJ databases">
        <authorList>
            <person name="Lanie J.A."/>
            <person name="Ng W.-L."/>
            <person name="Kazmierczak K.M."/>
            <person name="Andrzejewski T.M."/>
            <person name="Davidsen T.M."/>
            <person name="Wayne K.J."/>
            <person name="Tettelin H."/>
            <person name="Glass J.I."/>
            <person name="Rusch D."/>
            <person name="Podicherti R."/>
            <person name="Tsui H.-C.T."/>
            <person name="Winkler M.E."/>
        </authorList>
    </citation>
    <scope>NUCLEOTIDE SEQUENCE</scope>
</reference>
<evidence type="ECO:0000313" key="2">
    <source>
        <dbReference type="EMBL" id="SUZ58257.1"/>
    </source>
</evidence>
<keyword evidence="1" id="KW-0472">Membrane</keyword>
<feature type="transmembrane region" description="Helical" evidence="1">
    <location>
        <begin position="18"/>
        <end position="39"/>
    </location>
</feature>
<sequence>MDEEQEPTGRRSKVIKRILLGSAATVLLVALAGGSYWALTCPCEGTPGFVLLGELHEEPVTDWGFANDVQLCQIQINIGWRPHSVNLNCMATPEGDLFLSCSFGARKYWCPRVETNHSGRLRLDGVVYRVVLNRVADPSVLEEAWTARVLKLQNPDVQSVQPAGSVPRPDAERPESWWTFQVRSAT</sequence>
<dbReference type="EMBL" id="UINC01000608">
    <property type="protein sequence ID" value="SUZ58257.1"/>
    <property type="molecule type" value="Genomic_DNA"/>
</dbReference>
<keyword evidence="1" id="KW-1133">Transmembrane helix</keyword>